<organism evidence="2 9">
    <name type="scientific">Bacteroides cellulosilyticus</name>
    <dbReference type="NCBI Taxonomy" id="246787"/>
    <lineage>
        <taxon>Bacteria</taxon>
        <taxon>Pseudomonadati</taxon>
        <taxon>Bacteroidota</taxon>
        <taxon>Bacteroidia</taxon>
        <taxon>Bacteroidales</taxon>
        <taxon>Bacteroidaceae</taxon>
        <taxon>Bacteroides</taxon>
    </lineage>
</organism>
<dbReference type="EMBL" id="QRVJ01000012">
    <property type="protein sequence ID" value="RGS35827.1"/>
    <property type="molecule type" value="Genomic_DNA"/>
</dbReference>
<dbReference type="Proteomes" id="UP001266995">
    <property type="component" value="Unassembled WGS sequence"/>
</dbReference>
<dbReference type="InterPro" id="IPR027853">
    <property type="entry name" value="DUF4492"/>
</dbReference>
<evidence type="ECO:0000313" key="10">
    <source>
        <dbReference type="Proteomes" id="UP000283341"/>
    </source>
</evidence>
<dbReference type="EMBL" id="JARFID010000030">
    <property type="protein sequence ID" value="MDE8696690.1"/>
    <property type="molecule type" value="Genomic_DNA"/>
</dbReference>
<evidence type="ECO:0000313" key="2">
    <source>
        <dbReference type="EMBL" id="ALJ57928.1"/>
    </source>
</evidence>
<keyword evidence="1" id="KW-1133">Transmembrane helix</keyword>
<accession>A0A0P0G6Y1</accession>
<dbReference type="KEGG" id="bcel:BcellWH2_00661"/>
<dbReference type="Proteomes" id="UP000448877">
    <property type="component" value="Unassembled WGS sequence"/>
</dbReference>
<protein>
    <submittedName>
        <fullName evidence="3">DUF4492 domain-containing protein</fullName>
    </submittedName>
</protein>
<dbReference type="Proteomes" id="UP000061809">
    <property type="component" value="Chromosome"/>
</dbReference>
<dbReference type="EMBL" id="VVYV01000070">
    <property type="protein sequence ID" value="KAA5412433.1"/>
    <property type="molecule type" value="Genomic_DNA"/>
</dbReference>
<sequence length="75" mass="8901">MKNTVLKIWRFYVDGFRGMTLGRTLWFIILVKLFIMFFILRLFFFPNYLNTPAVGGDKEEYVGRELIHRAIGDPP</sequence>
<evidence type="ECO:0000313" key="3">
    <source>
        <dbReference type="EMBL" id="KAA5401975.1"/>
    </source>
</evidence>
<evidence type="ECO:0000313" key="4">
    <source>
        <dbReference type="EMBL" id="KAA5412433.1"/>
    </source>
</evidence>
<dbReference type="Proteomes" id="UP001221924">
    <property type="component" value="Unassembled WGS sequence"/>
</dbReference>
<keyword evidence="1" id="KW-0812">Transmembrane</keyword>
<dbReference type="Pfam" id="PF14899">
    <property type="entry name" value="DUF4492"/>
    <property type="match status" value="1"/>
</dbReference>
<name>A0A0P0G6Y1_9BACE</name>
<evidence type="ECO:0000313" key="13">
    <source>
        <dbReference type="Proteomes" id="UP000482653"/>
    </source>
</evidence>
<dbReference type="EMBL" id="VVYX01000011">
    <property type="protein sequence ID" value="KAA5419338.1"/>
    <property type="molecule type" value="Genomic_DNA"/>
</dbReference>
<gene>
    <name evidence="2" type="ORF">BcellWH2_00661</name>
    <name evidence="8" type="ORF">DWX97_14250</name>
    <name evidence="4" type="ORF">F2Y81_25835</name>
    <name evidence="3" type="ORF">F2Y86_26840</name>
    <name evidence="5" type="ORF">F2Y87_10150</name>
    <name evidence="6" type="ORF">PZH42_21520</name>
    <name evidence="7" type="ORF">RO785_10135</name>
</gene>
<evidence type="ECO:0000313" key="12">
    <source>
        <dbReference type="Proteomes" id="UP000448877"/>
    </source>
</evidence>
<dbReference type="PATRIC" id="fig|246787.4.peg.685"/>
<dbReference type="STRING" id="246787.BcellWH2_00661"/>
<dbReference type="AlphaFoldDB" id="A0A0P0G6Y1"/>
<evidence type="ECO:0000313" key="11">
    <source>
        <dbReference type="Proteomes" id="UP000325055"/>
    </source>
</evidence>
<evidence type="ECO:0000313" key="8">
    <source>
        <dbReference type="EMBL" id="RGS35827.1"/>
    </source>
</evidence>
<feature type="transmembrane region" description="Helical" evidence="1">
    <location>
        <begin position="21"/>
        <end position="44"/>
    </location>
</feature>
<evidence type="ECO:0000313" key="5">
    <source>
        <dbReference type="EMBL" id="KAA5419338.1"/>
    </source>
</evidence>
<evidence type="ECO:0000256" key="1">
    <source>
        <dbReference type="SAM" id="Phobius"/>
    </source>
</evidence>
<reference evidence="6" key="4">
    <citation type="submission" date="2023-03" db="EMBL/GenBank/DDBJ databases">
        <title>DFI Biobank Strains.</title>
        <authorList>
            <person name="Mostad J."/>
            <person name="Paddock L."/>
            <person name="Medina S."/>
            <person name="Waligurski E."/>
            <person name="Barat B."/>
            <person name="Smith R."/>
            <person name="Burgo V."/>
            <person name="Metcalfe C."/>
            <person name="Woodson C."/>
            <person name="Sundararajan A."/>
            <person name="Ramaswamy R."/>
            <person name="Lin H."/>
            <person name="Pamer E.G."/>
        </authorList>
    </citation>
    <scope>NUCLEOTIDE SEQUENCE</scope>
    <source>
        <strain evidence="6">DFI.9.5</strain>
    </source>
</reference>
<dbReference type="Proteomes" id="UP000283341">
    <property type="component" value="Unassembled WGS sequence"/>
</dbReference>
<proteinExistence type="predicted"/>
<dbReference type="Proteomes" id="UP000482653">
    <property type="component" value="Unassembled WGS sequence"/>
</dbReference>
<dbReference type="eggNOG" id="ENOG5032YBB">
    <property type="taxonomic scope" value="Bacteria"/>
</dbReference>
<reference evidence="11 12" key="3">
    <citation type="journal article" date="2019" name="Nat. Med.">
        <title>A library of human gut bacterial isolates paired with longitudinal multiomics data enables mechanistic microbiome research.</title>
        <authorList>
            <person name="Poyet M."/>
            <person name="Groussin M."/>
            <person name="Gibbons S.M."/>
            <person name="Avila-Pacheco J."/>
            <person name="Jiang X."/>
            <person name="Kearney S.M."/>
            <person name="Perrotta A.R."/>
            <person name="Berdy B."/>
            <person name="Zhao S."/>
            <person name="Lieberman T.D."/>
            <person name="Swanson P.K."/>
            <person name="Smith M."/>
            <person name="Roesemann S."/>
            <person name="Alexander J.E."/>
            <person name="Rich S.A."/>
            <person name="Livny J."/>
            <person name="Vlamakis H."/>
            <person name="Clish C."/>
            <person name="Bullock K."/>
            <person name="Deik A."/>
            <person name="Scott J."/>
            <person name="Pierce K.A."/>
            <person name="Xavier R.J."/>
            <person name="Alm E.J."/>
        </authorList>
    </citation>
    <scope>NUCLEOTIDE SEQUENCE [LARGE SCALE GENOMIC DNA]</scope>
    <source>
        <strain evidence="4 12">BIOML-A6</strain>
        <strain evidence="3 11">BIOML-A7</strain>
        <strain evidence="5 13">BIOML-A8</strain>
    </source>
</reference>
<dbReference type="RefSeq" id="WP_007213586.1">
    <property type="nucleotide sequence ID" value="NZ_CABMLT010000023.1"/>
</dbReference>
<reference evidence="7" key="5">
    <citation type="submission" date="2023-08" db="EMBL/GenBank/DDBJ databases">
        <title>Reintroducing virulent viruses to syntetic microbiomes.</title>
        <authorList>
            <person name="Wilde J."/>
            <person name="Boyes R."/>
            <person name="Robinson A.V."/>
            <person name="Daisley B.A."/>
            <person name="Allen-Vercoe E."/>
        </authorList>
    </citation>
    <scope>NUCLEOTIDE SEQUENCE</scope>
    <source>
        <strain evidence="7">225I_12FAA</strain>
    </source>
</reference>
<dbReference type="Proteomes" id="UP000325055">
    <property type="component" value="Unassembled WGS sequence"/>
</dbReference>
<keyword evidence="1" id="KW-0472">Membrane</keyword>
<evidence type="ECO:0000313" key="7">
    <source>
        <dbReference type="EMBL" id="MDT4511337.1"/>
    </source>
</evidence>
<evidence type="ECO:0000313" key="9">
    <source>
        <dbReference type="Proteomes" id="UP000061809"/>
    </source>
</evidence>
<evidence type="ECO:0000313" key="6">
    <source>
        <dbReference type="EMBL" id="MDE8696690.1"/>
    </source>
</evidence>
<dbReference type="EMBL" id="CP012801">
    <property type="protein sequence ID" value="ALJ57928.1"/>
    <property type="molecule type" value="Genomic_DNA"/>
</dbReference>
<dbReference type="GeneID" id="66307891"/>
<dbReference type="EMBL" id="JAVSNH010000001">
    <property type="protein sequence ID" value="MDT4511337.1"/>
    <property type="molecule type" value="Genomic_DNA"/>
</dbReference>
<dbReference type="EMBL" id="VVYW01000043">
    <property type="protein sequence ID" value="KAA5401975.1"/>
    <property type="molecule type" value="Genomic_DNA"/>
</dbReference>
<reference evidence="8 10" key="2">
    <citation type="submission" date="2018-08" db="EMBL/GenBank/DDBJ databases">
        <title>A genome reference for cultivated species of the human gut microbiota.</title>
        <authorList>
            <person name="Zou Y."/>
            <person name="Xue W."/>
            <person name="Luo G."/>
        </authorList>
    </citation>
    <scope>NUCLEOTIDE SEQUENCE [LARGE SCALE GENOMIC DNA]</scope>
    <source>
        <strain evidence="8 10">AF22-3AC</strain>
    </source>
</reference>
<reference evidence="2 9" key="1">
    <citation type="journal article" date="2015" name="Science">
        <title>Genetic determinants of in vivo fitness and diet responsiveness in multiple human gut Bacteroides.</title>
        <authorList>
            <person name="Wu M."/>
            <person name="McNulty N.P."/>
            <person name="Rodionov D.A."/>
            <person name="Khoroshkin M.S."/>
            <person name="Griffin N.W."/>
            <person name="Cheng J."/>
            <person name="Latreille P."/>
            <person name="Kerstetter R.A."/>
            <person name="Terrapon N."/>
            <person name="Henrissat B."/>
            <person name="Osterman A.L."/>
            <person name="Gordon J.I."/>
        </authorList>
    </citation>
    <scope>NUCLEOTIDE SEQUENCE [LARGE SCALE GENOMIC DNA]</scope>
    <source>
        <strain evidence="2 9">WH2</strain>
    </source>
</reference>